<evidence type="ECO:0000256" key="3">
    <source>
        <dbReference type="ARBA" id="ARBA00007866"/>
    </source>
</evidence>
<dbReference type="Pfam" id="PF00116">
    <property type="entry name" value="COX2"/>
    <property type="match status" value="1"/>
</dbReference>
<dbReference type="PROSITE" id="PS00078">
    <property type="entry name" value="COX2"/>
    <property type="match status" value="1"/>
</dbReference>
<dbReference type="Gene3D" id="1.10.287.90">
    <property type="match status" value="1"/>
</dbReference>
<dbReference type="GO" id="GO:0042773">
    <property type="term" value="P:ATP synthesis coupled electron transport"/>
    <property type="evidence" value="ECO:0007669"/>
    <property type="project" value="TreeGrafter"/>
</dbReference>
<evidence type="ECO:0000259" key="21">
    <source>
        <dbReference type="PROSITE" id="PS50857"/>
    </source>
</evidence>
<evidence type="ECO:0000256" key="14">
    <source>
        <dbReference type="ARBA" id="ARBA00023008"/>
    </source>
</evidence>
<dbReference type="InterPro" id="IPR002429">
    <property type="entry name" value="CcO_II-like_C"/>
</dbReference>
<comment type="catalytic activity">
    <reaction evidence="18">
        <text>4 Fe(II)-[cytochrome c] + O2 + 8 H(+)(in) = 4 Fe(III)-[cytochrome c] + 2 H2O + 4 H(+)(out)</text>
        <dbReference type="Rhea" id="RHEA:11436"/>
        <dbReference type="Rhea" id="RHEA-COMP:10350"/>
        <dbReference type="Rhea" id="RHEA-COMP:14399"/>
        <dbReference type="ChEBI" id="CHEBI:15377"/>
        <dbReference type="ChEBI" id="CHEBI:15378"/>
        <dbReference type="ChEBI" id="CHEBI:15379"/>
        <dbReference type="ChEBI" id="CHEBI:29033"/>
        <dbReference type="ChEBI" id="CHEBI:29034"/>
        <dbReference type="EC" id="7.1.1.9"/>
    </reaction>
</comment>
<comment type="caution">
    <text evidence="23">The sequence shown here is derived from an EMBL/GenBank/DDBJ whole genome shotgun (WGS) entry which is preliminary data.</text>
</comment>
<evidence type="ECO:0000256" key="10">
    <source>
        <dbReference type="ARBA" id="ARBA00022967"/>
    </source>
</evidence>
<dbReference type="InterPro" id="IPR036257">
    <property type="entry name" value="Cyt_c_oxidase_su2_TM_sf"/>
</dbReference>
<evidence type="ECO:0000256" key="4">
    <source>
        <dbReference type="ARBA" id="ARBA00012949"/>
    </source>
</evidence>
<dbReference type="NCBIfam" id="TIGR02866">
    <property type="entry name" value="CoxB"/>
    <property type="match status" value="1"/>
</dbReference>
<dbReference type="PROSITE" id="PS50857">
    <property type="entry name" value="COX2_CUA"/>
    <property type="match status" value="1"/>
</dbReference>
<keyword evidence="23" id="KW-0560">Oxidoreductase</keyword>
<evidence type="ECO:0000256" key="19">
    <source>
        <dbReference type="PROSITE-ProRule" id="PRU00433"/>
    </source>
</evidence>
<evidence type="ECO:0000256" key="12">
    <source>
        <dbReference type="ARBA" id="ARBA00022989"/>
    </source>
</evidence>
<evidence type="ECO:0000256" key="15">
    <source>
        <dbReference type="ARBA" id="ARBA00023136"/>
    </source>
</evidence>
<keyword evidence="8 20" id="KW-0812">Transmembrane</keyword>
<name>A0A556AB54_9BURK</name>
<dbReference type="InterPro" id="IPR001505">
    <property type="entry name" value="Copper_CuA"/>
</dbReference>
<evidence type="ECO:0000256" key="16">
    <source>
        <dbReference type="ARBA" id="ARBA00024688"/>
    </source>
</evidence>
<dbReference type="Proteomes" id="UP000318405">
    <property type="component" value="Unassembled WGS sequence"/>
</dbReference>
<evidence type="ECO:0000313" key="23">
    <source>
        <dbReference type="EMBL" id="TSH90124.1"/>
    </source>
</evidence>
<proteinExistence type="inferred from homology"/>
<dbReference type="InterPro" id="IPR008972">
    <property type="entry name" value="Cupredoxin"/>
</dbReference>
<dbReference type="SUPFAM" id="SSF49503">
    <property type="entry name" value="Cupredoxins"/>
    <property type="match status" value="1"/>
</dbReference>
<feature type="transmembrane region" description="Helical" evidence="20">
    <location>
        <begin position="82"/>
        <end position="104"/>
    </location>
</feature>
<dbReference type="PROSITE" id="PS51007">
    <property type="entry name" value="CYTC"/>
    <property type="match status" value="1"/>
</dbReference>
<evidence type="ECO:0000259" key="22">
    <source>
        <dbReference type="PROSITE" id="PS51007"/>
    </source>
</evidence>
<reference evidence="23 24" key="1">
    <citation type="submission" date="2019-07" db="EMBL/GenBank/DDBJ databases">
        <title>Qingshengfaniella alkalisoli gen. nov., sp. nov., isolated from saline soil.</title>
        <authorList>
            <person name="Xu L."/>
            <person name="Huang X.-X."/>
            <person name="Sun J.-Q."/>
        </authorList>
    </citation>
    <scope>NUCLEOTIDE SEQUENCE [LARGE SCALE GENOMIC DNA]</scope>
    <source>
        <strain evidence="23 24">DSM 27279</strain>
    </source>
</reference>
<keyword evidence="15 20" id="KW-0472">Membrane</keyword>
<evidence type="ECO:0000256" key="6">
    <source>
        <dbReference type="ARBA" id="ARBA00022617"/>
    </source>
</evidence>
<dbReference type="GO" id="GO:0004129">
    <property type="term" value="F:cytochrome-c oxidase activity"/>
    <property type="evidence" value="ECO:0007669"/>
    <property type="project" value="UniProtKB-EC"/>
</dbReference>
<dbReference type="AlphaFoldDB" id="A0A556AB54"/>
<dbReference type="Gene3D" id="2.60.40.420">
    <property type="entry name" value="Cupredoxins - blue copper proteins"/>
    <property type="match status" value="1"/>
</dbReference>
<keyword evidence="12 20" id="KW-1133">Transmembrane helix</keyword>
<evidence type="ECO:0000256" key="2">
    <source>
        <dbReference type="ARBA" id="ARBA00004418"/>
    </source>
</evidence>
<keyword evidence="11" id="KW-0249">Electron transport</keyword>
<dbReference type="CDD" id="cd04213">
    <property type="entry name" value="CuRO_CcO_Caa3_II"/>
    <property type="match status" value="1"/>
</dbReference>
<feature type="transmembrane region" description="Helical" evidence="20">
    <location>
        <begin position="49"/>
        <end position="70"/>
    </location>
</feature>
<dbReference type="SUPFAM" id="SSF46626">
    <property type="entry name" value="Cytochrome c"/>
    <property type="match status" value="1"/>
</dbReference>
<gene>
    <name evidence="23" type="primary">coxB</name>
    <name evidence="23" type="ORF">FOZ76_19975</name>
</gene>
<evidence type="ECO:0000256" key="13">
    <source>
        <dbReference type="ARBA" id="ARBA00023004"/>
    </source>
</evidence>
<evidence type="ECO:0000256" key="9">
    <source>
        <dbReference type="ARBA" id="ARBA00022723"/>
    </source>
</evidence>
<keyword evidence="7" id="KW-0679">Respiratory chain</keyword>
<comment type="similarity">
    <text evidence="3">Belongs to the cytochrome c oxidase subunit 2 family.</text>
</comment>
<keyword evidence="14" id="KW-0186">Copper</keyword>
<dbReference type="GO" id="GO:0016020">
    <property type="term" value="C:membrane"/>
    <property type="evidence" value="ECO:0007669"/>
    <property type="project" value="UniProtKB-SubCell"/>
</dbReference>
<evidence type="ECO:0000256" key="11">
    <source>
        <dbReference type="ARBA" id="ARBA00022982"/>
    </source>
</evidence>
<dbReference type="EC" id="7.1.1.9" evidence="4"/>
<protein>
    <recommendedName>
        <fullName evidence="4">cytochrome-c oxidase</fullName>
        <ecNumber evidence="4">7.1.1.9</ecNumber>
    </recommendedName>
    <alternativeName>
        <fullName evidence="17">Cytochrome aa3 subunit 2</fullName>
    </alternativeName>
</protein>
<keyword evidence="5" id="KW-0813">Transport</keyword>
<keyword evidence="13 19" id="KW-0408">Iron</keyword>
<dbReference type="InterPro" id="IPR014222">
    <property type="entry name" value="Cyt_c_oxidase_su2"/>
</dbReference>
<evidence type="ECO:0000256" key="7">
    <source>
        <dbReference type="ARBA" id="ARBA00022660"/>
    </source>
</evidence>
<dbReference type="GO" id="GO:0042597">
    <property type="term" value="C:periplasmic space"/>
    <property type="evidence" value="ECO:0007669"/>
    <property type="project" value="UniProtKB-SubCell"/>
</dbReference>
<evidence type="ECO:0000256" key="20">
    <source>
        <dbReference type="SAM" id="Phobius"/>
    </source>
</evidence>
<dbReference type="EMBL" id="VLTJ01000039">
    <property type="protein sequence ID" value="TSH90124.1"/>
    <property type="molecule type" value="Genomic_DNA"/>
</dbReference>
<evidence type="ECO:0000256" key="5">
    <source>
        <dbReference type="ARBA" id="ARBA00022448"/>
    </source>
</evidence>
<dbReference type="PANTHER" id="PTHR22888:SF9">
    <property type="entry name" value="CYTOCHROME C OXIDASE SUBUNIT 2"/>
    <property type="match status" value="1"/>
</dbReference>
<evidence type="ECO:0000256" key="18">
    <source>
        <dbReference type="ARBA" id="ARBA00047816"/>
    </source>
</evidence>
<feature type="domain" description="Cytochrome c" evidence="22">
    <location>
        <begin position="244"/>
        <end position="334"/>
    </location>
</feature>
<dbReference type="GO" id="GO:0005507">
    <property type="term" value="F:copper ion binding"/>
    <property type="evidence" value="ECO:0007669"/>
    <property type="project" value="InterPro"/>
</dbReference>
<evidence type="ECO:0000256" key="17">
    <source>
        <dbReference type="ARBA" id="ARBA00031399"/>
    </source>
</evidence>
<keyword evidence="24" id="KW-1185">Reference proteome</keyword>
<accession>A0A556AB54</accession>
<comment type="subcellular location">
    <subcellularLocation>
        <location evidence="1">Membrane</location>
        <topology evidence="1">Multi-pass membrane protein</topology>
    </subcellularLocation>
    <subcellularLocation>
        <location evidence="2">Periplasm</location>
    </subcellularLocation>
</comment>
<evidence type="ECO:0000256" key="8">
    <source>
        <dbReference type="ARBA" id="ARBA00022692"/>
    </source>
</evidence>
<keyword evidence="10" id="KW-1278">Translocase</keyword>
<dbReference type="InterPro" id="IPR009056">
    <property type="entry name" value="Cyt_c-like_dom"/>
</dbReference>
<dbReference type="InterPro" id="IPR034236">
    <property type="entry name" value="CuRO_CcO_Caa3_II"/>
</dbReference>
<dbReference type="GO" id="GO:0016491">
    <property type="term" value="F:oxidoreductase activity"/>
    <property type="evidence" value="ECO:0007669"/>
    <property type="project" value="UniProtKB-KW"/>
</dbReference>
<organism evidence="23 24">
    <name type="scientific">Verticiella sediminum</name>
    <dbReference type="NCBI Taxonomy" id="1247510"/>
    <lineage>
        <taxon>Bacteria</taxon>
        <taxon>Pseudomonadati</taxon>
        <taxon>Pseudomonadota</taxon>
        <taxon>Betaproteobacteria</taxon>
        <taxon>Burkholderiales</taxon>
        <taxon>Alcaligenaceae</taxon>
        <taxon>Verticiella</taxon>
    </lineage>
</organism>
<keyword evidence="6 19" id="KW-0349">Heme</keyword>
<dbReference type="PRINTS" id="PR01166">
    <property type="entry name" value="CYCOXIDASEII"/>
</dbReference>
<dbReference type="Pfam" id="PF00034">
    <property type="entry name" value="Cytochrom_C"/>
    <property type="match status" value="1"/>
</dbReference>
<comment type="function">
    <text evidence="16">Subunits I and II form the functional core of the enzyme complex. Electrons originating in cytochrome c are transferred via heme a and Cu(A) to the binuclear center formed by heme a3 and Cu(B).</text>
</comment>
<dbReference type="GO" id="GO:0020037">
    <property type="term" value="F:heme binding"/>
    <property type="evidence" value="ECO:0007669"/>
    <property type="project" value="InterPro"/>
</dbReference>
<evidence type="ECO:0000313" key="24">
    <source>
        <dbReference type="Proteomes" id="UP000318405"/>
    </source>
</evidence>
<dbReference type="InterPro" id="IPR045187">
    <property type="entry name" value="CcO_II"/>
</dbReference>
<sequence>MMPKACRHALRAGVCALLALPLAGCFEQPLSILDPAGPGAAPITQVWWVMFWGSLAIYLLVLGLATYALLHRRRNGQAPRRALLIGGGLALPIVVVFLLLAYGIRSGQAMLPLPTSQTVFRVDVRGHQWWWEVSYPDAPGGALYSANEIHIPAGVPVDVHVSTEDVIHGFWVPRLGGKIDAIPGRTNVIRLRADAPGEYHGVCAEYCGVQHARMALVVYAHPAEDMPARLAALAGAGVDDPADLQDTQGARDFTQHCLACHAMNPRERSSQPGPNLADLGVRAMLGAGTLENTPEALRDWLRHHQARKPGNRMPQAGLPDAGFDAIADFLEHSSTP</sequence>
<keyword evidence="9 19" id="KW-0479">Metal-binding</keyword>
<dbReference type="OrthoDB" id="9773456at2"/>
<dbReference type="InterPro" id="IPR036909">
    <property type="entry name" value="Cyt_c-like_dom_sf"/>
</dbReference>
<dbReference type="RefSeq" id="WP_143950038.1">
    <property type="nucleotide sequence ID" value="NZ_BAABMB010000003.1"/>
</dbReference>
<feature type="domain" description="Cytochrome oxidase subunit II copper A binding" evidence="21">
    <location>
        <begin position="117"/>
        <end position="232"/>
    </location>
</feature>
<dbReference type="PANTHER" id="PTHR22888">
    <property type="entry name" value="CYTOCHROME C OXIDASE, SUBUNIT II"/>
    <property type="match status" value="1"/>
</dbReference>
<evidence type="ECO:0000256" key="1">
    <source>
        <dbReference type="ARBA" id="ARBA00004141"/>
    </source>
</evidence>